<feature type="coiled-coil region" evidence="11">
    <location>
        <begin position="850"/>
        <end position="882"/>
    </location>
</feature>
<dbReference type="GO" id="GO:0010032">
    <property type="term" value="P:meiotic chromosome condensation"/>
    <property type="evidence" value="ECO:0007669"/>
    <property type="project" value="TreeGrafter"/>
</dbReference>
<evidence type="ECO:0000256" key="10">
    <source>
        <dbReference type="PIRNR" id="PIRNR017127"/>
    </source>
</evidence>
<keyword evidence="6 10" id="KW-0498">Mitosis</keyword>
<keyword evidence="8" id="KW-0539">Nucleus</keyword>
<dbReference type="GO" id="GO:0007076">
    <property type="term" value="P:mitotic chromosome condensation"/>
    <property type="evidence" value="ECO:0007669"/>
    <property type="project" value="InterPro"/>
</dbReference>
<evidence type="ECO:0000256" key="11">
    <source>
        <dbReference type="SAM" id="Coils"/>
    </source>
</evidence>
<feature type="domain" description="Condensin complex subunit 1 C-terminal" evidence="13">
    <location>
        <begin position="985"/>
        <end position="1147"/>
    </location>
</feature>
<dbReference type="SUPFAM" id="SSF48371">
    <property type="entry name" value="ARM repeat"/>
    <property type="match status" value="1"/>
</dbReference>
<dbReference type="InterPro" id="IPR024324">
    <property type="entry name" value="Condensin_cplx_su1_N"/>
</dbReference>
<dbReference type="InterPro" id="IPR007673">
    <property type="entry name" value="Condensin_cplx_su1"/>
</dbReference>
<dbReference type="Pfam" id="PF12717">
    <property type="entry name" value="Cnd1"/>
    <property type="match status" value="1"/>
</dbReference>
<keyword evidence="5 10" id="KW-0132">Cell division</keyword>
<feature type="compositionally biased region" description="Polar residues" evidence="12">
    <location>
        <begin position="1221"/>
        <end position="1244"/>
    </location>
</feature>
<keyword evidence="11" id="KW-0175">Coiled coil</keyword>
<comment type="function">
    <text evidence="10">Regulatory subunit of the condensin complex, a complex required for conversion of interphase chromatin into mitotic-like condense chromosomes. The condensin complex probably introduces positive supercoils into relaxed DNA in the presence of type I topoisomerases and converts nicked DNA into positive knotted forms in the presence of type II topoisomerases.</text>
</comment>
<keyword evidence="4" id="KW-0158">Chromosome</keyword>
<dbReference type="GO" id="GO:0051301">
    <property type="term" value="P:cell division"/>
    <property type="evidence" value="ECO:0007669"/>
    <property type="project" value="UniProtKB-KW"/>
</dbReference>
<reference evidence="15" key="1">
    <citation type="submission" date="2015-12" db="EMBL/GenBank/DDBJ databases">
        <title>De novo transcriptome assembly of four potential Pierce s Disease insect vectors from Arizona vineyards.</title>
        <authorList>
            <person name="Tassone E.E."/>
        </authorList>
    </citation>
    <scope>NUCLEOTIDE SEQUENCE</scope>
</reference>
<dbReference type="InterPro" id="IPR011989">
    <property type="entry name" value="ARM-like"/>
</dbReference>
<dbReference type="GO" id="GO:0000779">
    <property type="term" value="C:condensed chromosome, centromeric region"/>
    <property type="evidence" value="ECO:0007669"/>
    <property type="project" value="TreeGrafter"/>
</dbReference>
<dbReference type="GO" id="GO:0000796">
    <property type="term" value="C:condensin complex"/>
    <property type="evidence" value="ECO:0007669"/>
    <property type="project" value="TreeGrafter"/>
</dbReference>
<evidence type="ECO:0000256" key="4">
    <source>
        <dbReference type="ARBA" id="ARBA00022454"/>
    </source>
</evidence>
<gene>
    <name evidence="15" type="ORF">g.20950</name>
</gene>
<dbReference type="Pfam" id="PF12922">
    <property type="entry name" value="Cnd1_N"/>
    <property type="match status" value="1"/>
</dbReference>
<feature type="compositionally biased region" description="Acidic residues" evidence="12">
    <location>
        <begin position="1261"/>
        <end position="1271"/>
    </location>
</feature>
<comment type="similarity">
    <text evidence="3 10">Belongs to the CND1 (condensin subunit 1) family.</text>
</comment>
<dbReference type="PIRSF" id="PIRSF017127">
    <property type="entry name" value="Condensin_D2"/>
    <property type="match status" value="1"/>
</dbReference>
<evidence type="ECO:0000256" key="12">
    <source>
        <dbReference type="SAM" id="MobiDB-lite"/>
    </source>
</evidence>
<evidence type="ECO:0000256" key="2">
    <source>
        <dbReference type="ARBA" id="ARBA00004286"/>
    </source>
</evidence>
<dbReference type="InterPro" id="IPR016024">
    <property type="entry name" value="ARM-type_fold"/>
</dbReference>
<accession>A0A1B6DPQ5</accession>
<protein>
    <recommendedName>
        <fullName evidence="10">Condensin complex subunit 1</fullName>
    </recommendedName>
</protein>
<dbReference type="InterPro" id="IPR026971">
    <property type="entry name" value="CND1/NCAPD3"/>
</dbReference>
<dbReference type="InterPro" id="IPR032682">
    <property type="entry name" value="Cnd1_C"/>
</dbReference>
<evidence type="ECO:0000256" key="7">
    <source>
        <dbReference type="ARBA" id="ARBA00023067"/>
    </source>
</evidence>
<comment type="subcellular location">
    <subcellularLocation>
        <location evidence="2">Chromosome</location>
    </subcellularLocation>
    <subcellularLocation>
        <location evidence="1">Nucleus</location>
    </subcellularLocation>
</comment>
<dbReference type="PANTHER" id="PTHR14222">
    <property type="entry name" value="CONDENSIN"/>
    <property type="match status" value="1"/>
</dbReference>
<evidence type="ECO:0000313" key="15">
    <source>
        <dbReference type="EMBL" id="JAS27666.1"/>
    </source>
</evidence>
<dbReference type="PANTHER" id="PTHR14222:SF2">
    <property type="entry name" value="CONDENSIN COMPLEX SUBUNIT 1"/>
    <property type="match status" value="1"/>
</dbReference>
<proteinExistence type="inferred from homology"/>
<evidence type="ECO:0000256" key="3">
    <source>
        <dbReference type="ARBA" id="ARBA00009606"/>
    </source>
</evidence>
<keyword evidence="9 10" id="KW-0131">Cell cycle</keyword>
<feature type="compositionally biased region" description="Basic and acidic residues" evidence="12">
    <location>
        <begin position="1313"/>
        <end position="1323"/>
    </location>
</feature>
<keyword evidence="7 10" id="KW-0226">DNA condensation</keyword>
<evidence type="ECO:0000256" key="1">
    <source>
        <dbReference type="ARBA" id="ARBA00004123"/>
    </source>
</evidence>
<evidence type="ECO:0000256" key="6">
    <source>
        <dbReference type="ARBA" id="ARBA00022776"/>
    </source>
</evidence>
<evidence type="ECO:0000256" key="9">
    <source>
        <dbReference type="ARBA" id="ARBA00023306"/>
    </source>
</evidence>
<evidence type="ECO:0000259" key="14">
    <source>
        <dbReference type="Pfam" id="PF12922"/>
    </source>
</evidence>
<name>A0A1B6DPQ5_9HEMI</name>
<feature type="compositionally biased region" description="Basic residues" evidence="12">
    <location>
        <begin position="1336"/>
        <end position="1349"/>
    </location>
</feature>
<dbReference type="GO" id="GO:0005634">
    <property type="term" value="C:nucleus"/>
    <property type="evidence" value="ECO:0007669"/>
    <property type="project" value="UniProtKB-SubCell"/>
</dbReference>
<feature type="compositionally biased region" description="Basic and acidic residues" evidence="12">
    <location>
        <begin position="1285"/>
        <end position="1295"/>
    </location>
</feature>
<dbReference type="Gene3D" id="1.25.10.10">
    <property type="entry name" value="Leucine-rich Repeat Variant"/>
    <property type="match status" value="1"/>
</dbReference>
<feature type="domain" description="Condensin complex subunit 1 N-terminal" evidence="14">
    <location>
        <begin position="3"/>
        <end position="138"/>
    </location>
</feature>
<dbReference type="GO" id="GO:0042393">
    <property type="term" value="F:histone binding"/>
    <property type="evidence" value="ECO:0007669"/>
    <property type="project" value="TreeGrafter"/>
</dbReference>
<evidence type="ECO:0000259" key="13">
    <source>
        <dbReference type="Pfam" id="PF12717"/>
    </source>
</evidence>
<evidence type="ECO:0000256" key="8">
    <source>
        <dbReference type="ARBA" id="ARBA00023242"/>
    </source>
</evidence>
<feature type="region of interest" description="Disordered" evidence="12">
    <location>
        <begin position="1214"/>
        <end position="1349"/>
    </location>
</feature>
<feature type="region of interest" description="Disordered" evidence="12">
    <location>
        <begin position="395"/>
        <end position="431"/>
    </location>
</feature>
<evidence type="ECO:0000256" key="5">
    <source>
        <dbReference type="ARBA" id="ARBA00022618"/>
    </source>
</evidence>
<dbReference type="EMBL" id="GEDC01009632">
    <property type="protein sequence ID" value="JAS27666.1"/>
    <property type="molecule type" value="Transcribed_RNA"/>
</dbReference>
<organism evidence="15">
    <name type="scientific">Clastoptera arizonana</name>
    <name type="common">Arizona spittle bug</name>
    <dbReference type="NCBI Taxonomy" id="38151"/>
    <lineage>
        <taxon>Eukaryota</taxon>
        <taxon>Metazoa</taxon>
        <taxon>Ecdysozoa</taxon>
        <taxon>Arthropoda</taxon>
        <taxon>Hexapoda</taxon>
        <taxon>Insecta</taxon>
        <taxon>Pterygota</taxon>
        <taxon>Neoptera</taxon>
        <taxon>Paraneoptera</taxon>
        <taxon>Hemiptera</taxon>
        <taxon>Auchenorrhyncha</taxon>
        <taxon>Cercopoidea</taxon>
        <taxon>Clastopteridae</taxon>
        <taxon>Clastoptera</taxon>
    </lineage>
</organism>
<sequence>MDSEERSKHLNILKMTLYIYTQIKNSILDRLAVESSSVFPDKSKGKKCAKKAKFVDTITNWDERQRTSFMALFKLLNFQLHKLWDPPVVDEEFVNMCANCCYKGLENPTIAYVKNKPLRNTIFQTIGVLIKKYNHGVNFNSKLVQLLSLYEHLVTPFAQAVVTFVQELGCKSLVSNILEELMMATEDSQDNTSIKTFSLFLVEIAGLEPEIMLPTMKELIKYLEKESYTMRICALSVITTVLVSHFSRFDMDEDSKEQRDLFLDILEDHMLDGNAFVRSKVLQLWQKVIQQNSLPKTRIVPLLEMTMRRLNDKSSVVCKSAIQLLRVILGNNPFSSKFGMAETTMKLLKEATRLDDMEKSFRPQKVVVRRELWDSVEPELNAFLTVTFVNKKDSKVSENDNKVNTDNSDNLNEDAQKKDESGESSGDQQDDSENLISKLNLVSGFIILSKFEEALSLMQTIIARFPEAPELKVDVQTKPETAYYSALMKKIFLLYGEDLSKDKPEEPQPDAISEADIEVQRKLVEYLTDSLEFQKCVDKGLEEVAEILHTKPISEVLEAIDLLTVAYQFGIPKACQVIPEMLDLVFSKEPGIKEAVTESYNTLYLTVDIQDHKERAFQIVKNLCFLIKPINYGQHEALTQLVIEWVKSGHIDDHCIKVILEDIVKNVPTLNEELILLEMIGREKPKIIADNLPLLVKRSFSFILKDVLNDKFLQSAYFTLQGLHNLTQIKLPTGNHARYPSDHRMIQALEVVIKKSFLLDSINDINFITVATQNINLLFKLSNDPKKVSESLLMALRDQLKEHLTKSYQKSDTNKQGETLTCSTSVLTRYIFVVGHVAFNIIIYLEETHLETLKKKYRDEVKEKALAKKDNLDTEKKKKSKQQIEEESEDFLRYEMDAIAAADDKATVEINQMLENQVLNSSETIGLCSNFIINVCKNPTRYKNSLLQCVAATSILKLMLVSSVYCKEHLQLLITMLEKSPEESVRVSIVLGLGDLLLRFPNVVEPWTKFLYNRLKDESHTVRITTLIVIYYLVSNEMIKVKGQISLVALCIIDVEKDISDIAHQFFTEIAAKGNTLYNVLPDIISNLSNPDAEEKISEENFQAILKFLMSQIQKERQTESLVEKICKRIHSSQSERQAHDLSFCLSLLQWSDRSLRKLLDLANCYADKLSYPPIGAIFQQIGSNVVKSTRPGLKEVGIEFNNIIEEILDKGSEALKPGGNSRSSMKTPSKPSRITSRTPSAQKKNLRTARKIIDSKIVEDSEESLDNSDEEPQRRTTRKTKKTTKYDHEDKEMSSDSDNEPQRKTTRKKNKTKYDYKDKEMSSDSEDSEVFQKSKSTKKTRHGRALFS</sequence>